<feature type="transmembrane region" description="Helical" evidence="4">
    <location>
        <begin position="381"/>
        <end position="400"/>
    </location>
</feature>
<keyword evidence="6" id="KW-0255">Endonuclease</keyword>
<dbReference type="SUPFAM" id="SSF81342">
    <property type="entry name" value="Transmembrane di-heme cytochromes"/>
    <property type="match status" value="1"/>
</dbReference>
<dbReference type="Gene3D" id="3.10.28.10">
    <property type="entry name" value="Homing endonucleases"/>
    <property type="match status" value="2"/>
</dbReference>
<dbReference type="PANTHER" id="PTHR19271">
    <property type="entry name" value="CYTOCHROME B"/>
    <property type="match status" value="1"/>
</dbReference>
<proteinExistence type="predicted"/>
<evidence type="ECO:0000256" key="3">
    <source>
        <dbReference type="ARBA" id="ARBA00023187"/>
    </source>
</evidence>
<feature type="transmembrane region" description="Helical" evidence="4">
    <location>
        <begin position="76"/>
        <end position="97"/>
    </location>
</feature>
<dbReference type="SUPFAM" id="SSF55608">
    <property type="entry name" value="Homing endonucleases"/>
    <property type="match status" value="1"/>
</dbReference>
<feature type="domain" description="Cytochrome b/b6 N-terminal region profile" evidence="5">
    <location>
        <begin position="1"/>
        <end position="218"/>
    </location>
</feature>
<evidence type="ECO:0000313" key="6">
    <source>
        <dbReference type="EMBL" id="SAM86547.1"/>
    </source>
</evidence>
<dbReference type="InterPro" id="IPR027387">
    <property type="entry name" value="Cytb/b6-like_sf"/>
</dbReference>
<name>A0A1K0HDN4_9BASI</name>
<dbReference type="AlphaFoldDB" id="A0A1K0HDN4"/>
<dbReference type="GO" id="GO:0006397">
    <property type="term" value="P:mRNA processing"/>
    <property type="evidence" value="ECO:0007669"/>
    <property type="project" value="UniProtKB-KW"/>
</dbReference>
<dbReference type="GO" id="GO:0006122">
    <property type="term" value="P:mitochondrial electron transport, ubiquinol to cytochrome c"/>
    <property type="evidence" value="ECO:0007669"/>
    <property type="project" value="TreeGrafter"/>
</dbReference>
<evidence type="ECO:0000313" key="7">
    <source>
        <dbReference type="Proteomes" id="UP000179920"/>
    </source>
</evidence>
<dbReference type="InterPro" id="IPR005797">
    <property type="entry name" value="Cyt_b/b6_N"/>
</dbReference>
<dbReference type="InterPro" id="IPR048259">
    <property type="entry name" value="Cytochrome_b_N_euk/bac"/>
</dbReference>
<keyword evidence="4" id="KW-0472">Membrane</keyword>
<dbReference type="InterPro" id="IPR027434">
    <property type="entry name" value="Homing_endonucl"/>
</dbReference>
<evidence type="ECO:0000256" key="1">
    <source>
        <dbReference type="ARBA" id="ARBA00002670"/>
    </source>
</evidence>
<keyword evidence="6" id="KW-0378">Hydrolase</keyword>
<geneLocation type="mitochondrion" evidence="6"/>
<dbReference type="GO" id="GO:0008121">
    <property type="term" value="F:quinol-cytochrome-c reductase activity"/>
    <property type="evidence" value="ECO:0007669"/>
    <property type="project" value="TreeGrafter"/>
</dbReference>
<dbReference type="Pfam" id="PF03161">
    <property type="entry name" value="LAGLIDADG_2"/>
    <property type="match status" value="1"/>
</dbReference>
<evidence type="ECO:0000259" key="5">
    <source>
        <dbReference type="PROSITE" id="PS51002"/>
    </source>
</evidence>
<dbReference type="InterPro" id="IPR016174">
    <property type="entry name" value="Di-haem_cyt_TM"/>
</dbReference>
<dbReference type="InterPro" id="IPR004860">
    <property type="entry name" value="LAGLIDADG_dom"/>
</dbReference>
<comment type="function">
    <text evidence="1">Mitochondrial DNA endonuclease involved in intron homing.</text>
</comment>
<dbReference type="GO" id="GO:0008380">
    <property type="term" value="P:RNA splicing"/>
    <property type="evidence" value="ECO:0007669"/>
    <property type="project" value="UniProtKB-KW"/>
</dbReference>
<feature type="transmembrane region" description="Helical" evidence="4">
    <location>
        <begin position="28"/>
        <end position="55"/>
    </location>
</feature>
<organism evidence="6 7">
    <name type="scientific">Ustilago bromivora</name>
    <dbReference type="NCBI Taxonomy" id="307758"/>
    <lineage>
        <taxon>Eukaryota</taxon>
        <taxon>Fungi</taxon>
        <taxon>Dikarya</taxon>
        <taxon>Basidiomycota</taxon>
        <taxon>Ustilaginomycotina</taxon>
        <taxon>Ustilaginomycetes</taxon>
        <taxon>Ustilaginales</taxon>
        <taxon>Ustilaginaceae</taxon>
        <taxon>Ustilago</taxon>
    </lineage>
</organism>
<dbReference type="Proteomes" id="UP000179920">
    <property type="component" value="Mitochondrion MITO"/>
</dbReference>
<keyword evidence="4" id="KW-0812">Transmembrane</keyword>
<evidence type="ECO:0000256" key="2">
    <source>
        <dbReference type="ARBA" id="ARBA00022664"/>
    </source>
</evidence>
<dbReference type="GO" id="GO:0016491">
    <property type="term" value="F:oxidoreductase activity"/>
    <property type="evidence" value="ECO:0007669"/>
    <property type="project" value="InterPro"/>
</dbReference>
<protein>
    <submittedName>
        <fullName evidence="6">Intron-encoded LAGLIDADG endonuclease</fullName>
    </submittedName>
</protein>
<dbReference type="Gene3D" id="1.20.810.10">
    <property type="entry name" value="Cytochrome Bc1 Complex, Chain C"/>
    <property type="match status" value="1"/>
</dbReference>
<reference evidence="7" key="1">
    <citation type="submission" date="2016-04" db="EMBL/GenBank/DDBJ databases">
        <authorList>
            <person name="Guldener U."/>
            <person name="Guldener U."/>
        </authorList>
    </citation>
    <scope>NUCLEOTIDE SEQUENCE [LARGE SCALE GENOMIC DNA]</scope>
    <source>
        <strain evidence="7">UB2112</strain>
    </source>
</reference>
<keyword evidence="2" id="KW-0507">mRNA processing</keyword>
<accession>A0A1K0HDN4</accession>
<gene>
    <name evidence="6" type="ORF">UBRO_21225</name>
</gene>
<sequence length="417" mass="47625">MRLLKSHPILGLVNSFLVDSPQPSNISYMWNFGSLLGACLIIQILTGVFLAMHYTPSVDLAFISVEHIMRDVNYGWLIRYLHANTASFFFIFVYLHIGRGLYYGSYKSPRTLLWSIGVVILILMMAIAFLGYVLPYGQMSLWGKFYCPTCINNSYTIFGSAHSAFITVYLSKNLLAKRLPATSRVGAHNVDILSIIFGSLLGDSHAERRAIGNGTRISFTQEAIHKEYLFWIHNLISSLGYSTPNIPKIQTRLGLGGKLRYVLRFHTFTYSSLNWIHDLWYGATRGVKCVPKNIGEFLTPLALAIWIMDDGGRVGKGLKFATNSFSYEDCLLLSNVLFDKYNLRTSVQSAGVENQYIIYVFKESMPALREIVQPYMVSSMLYKLGDLHFLNIFLLLMYSLKYLRRHWWKRSKILSQI</sequence>
<dbReference type="PROSITE" id="PS51002">
    <property type="entry name" value="CYTB_NTER"/>
    <property type="match status" value="1"/>
</dbReference>
<dbReference type="GO" id="GO:0004519">
    <property type="term" value="F:endonuclease activity"/>
    <property type="evidence" value="ECO:0007669"/>
    <property type="project" value="UniProtKB-KW"/>
</dbReference>
<dbReference type="Pfam" id="PF00033">
    <property type="entry name" value="Cytochrome_B"/>
    <property type="match status" value="1"/>
</dbReference>
<keyword evidence="6" id="KW-0540">Nuclease</keyword>
<dbReference type="GO" id="GO:0005739">
    <property type="term" value="C:mitochondrion"/>
    <property type="evidence" value="ECO:0007669"/>
    <property type="project" value="GOC"/>
</dbReference>
<dbReference type="PANTHER" id="PTHR19271:SF16">
    <property type="entry name" value="CYTOCHROME B"/>
    <property type="match status" value="1"/>
</dbReference>
<keyword evidence="4" id="KW-1133">Transmembrane helix</keyword>
<evidence type="ECO:0000256" key="4">
    <source>
        <dbReference type="SAM" id="Phobius"/>
    </source>
</evidence>
<dbReference type="CDD" id="cd00284">
    <property type="entry name" value="Cytochrome_b_N"/>
    <property type="match status" value="1"/>
</dbReference>
<keyword evidence="3" id="KW-0508">mRNA splicing</keyword>
<dbReference type="EMBL" id="LT558140">
    <property type="protein sequence ID" value="SAM86547.1"/>
    <property type="molecule type" value="Genomic_DNA"/>
</dbReference>
<feature type="transmembrane region" description="Helical" evidence="4">
    <location>
        <begin position="112"/>
        <end position="134"/>
    </location>
</feature>
<dbReference type="GO" id="GO:0016020">
    <property type="term" value="C:membrane"/>
    <property type="evidence" value="ECO:0007669"/>
    <property type="project" value="InterPro"/>
</dbReference>